<keyword evidence="6 7" id="KW-0472">Membrane</keyword>
<feature type="transmembrane region" description="Helical" evidence="7">
    <location>
        <begin position="162"/>
        <end position="193"/>
    </location>
</feature>
<gene>
    <name evidence="9" type="ORF">OWO01_00760</name>
</gene>
<comment type="similarity">
    <text evidence="7">Belongs to the binding-protein-dependent transport system permease family.</text>
</comment>
<organism evidence="9 10">
    <name type="scientific">Natronobacillus azotifigens</name>
    <dbReference type="NCBI Taxonomy" id="472978"/>
    <lineage>
        <taxon>Bacteria</taxon>
        <taxon>Bacillati</taxon>
        <taxon>Bacillota</taxon>
        <taxon>Bacilli</taxon>
        <taxon>Bacillales</taxon>
        <taxon>Bacillaceae</taxon>
        <taxon>Natronobacillus</taxon>
    </lineage>
</organism>
<dbReference type="GO" id="GO:0055085">
    <property type="term" value="P:transmembrane transport"/>
    <property type="evidence" value="ECO:0007669"/>
    <property type="project" value="InterPro"/>
</dbReference>
<evidence type="ECO:0000256" key="2">
    <source>
        <dbReference type="ARBA" id="ARBA00022448"/>
    </source>
</evidence>
<dbReference type="GO" id="GO:0005886">
    <property type="term" value="C:plasma membrane"/>
    <property type="evidence" value="ECO:0007669"/>
    <property type="project" value="UniProtKB-SubCell"/>
</dbReference>
<feature type="transmembrane region" description="Helical" evidence="7">
    <location>
        <begin position="53"/>
        <end position="82"/>
    </location>
</feature>
<comment type="caution">
    <text evidence="9">The sequence shown here is derived from an EMBL/GenBank/DDBJ whole genome shotgun (WGS) entry which is preliminary data.</text>
</comment>
<dbReference type="PANTHER" id="PTHR30151">
    <property type="entry name" value="ALKANE SULFONATE ABC TRANSPORTER-RELATED, MEMBRANE SUBUNIT"/>
    <property type="match status" value="1"/>
</dbReference>
<evidence type="ECO:0000256" key="7">
    <source>
        <dbReference type="RuleBase" id="RU363032"/>
    </source>
</evidence>
<dbReference type="Gene3D" id="1.10.3720.10">
    <property type="entry name" value="MetI-like"/>
    <property type="match status" value="1"/>
</dbReference>
<keyword evidence="3" id="KW-1003">Cell membrane</keyword>
<dbReference type="PANTHER" id="PTHR30151:SF0">
    <property type="entry name" value="ABC TRANSPORTER PERMEASE PROTEIN MJ0413-RELATED"/>
    <property type="match status" value="1"/>
</dbReference>
<sequence>MIQTFLSKYKTIYASLFVITFWYLCHLFIQSTIIPNPLHTFVTFFRLLQGDMLLHVGASLLRISVSVFIAIVIGVSLGLFLGLHNKLDRIFGPVVYLLYPLPKIAFLPIFMILFGLGNTSKIILITVIILFQILVTIRDSVKGLSKELFYSIRSLGASKVQIYRHLILPAITPKLLTALRISVGTSISVLFFAENYATRYGIGYFIMDAWIRINYLEMYAGIIAISILGLVVFKAIDLIEHGICKWTLLEKGENNSYF</sequence>
<feature type="domain" description="ABC transmembrane type-1" evidence="8">
    <location>
        <begin position="56"/>
        <end position="240"/>
    </location>
</feature>
<feature type="transmembrane region" description="Helical" evidence="7">
    <location>
        <begin position="94"/>
        <end position="116"/>
    </location>
</feature>
<dbReference type="CDD" id="cd06261">
    <property type="entry name" value="TM_PBP2"/>
    <property type="match status" value="1"/>
</dbReference>
<dbReference type="EMBL" id="JAPRAT010000001">
    <property type="protein sequence ID" value="MCZ0701739.1"/>
    <property type="molecule type" value="Genomic_DNA"/>
</dbReference>
<feature type="transmembrane region" description="Helical" evidence="7">
    <location>
        <begin position="122"/>
        <end position="141"/>
    </location>
</feature>
<reference evidence="9" key="1">
    <citation type="submission" date="2022-11" db="EMBL/GenBank/DDBJ databases">
        <title>WGS of Natronobacillus azotifigens 24KS-1, an anaerobic diazotrophic haloalkaliphile from soda-rich habitats.</title>
        <authorList>
            <person name="Sorokin D.Y."/>
            <person name="Merkel A.Y."/>
        </authorList>
    </citation>
    <scope>NUCLEOTIDE SEQUENCE</scope>
    <source>
        <strain evidence="9">24KS-1</strain>
    </source>
</reference>
<keyword evidence="4 7" id="KW-0812">Transmembrane</keyword>
<dbReference type="InterPro" id="IPR035906">
    <property type="entry name" value="MetI-like_sf"/>
</dbReference>
<keyword evidence="2 7" id="KW-0813">Transport</keyword>
<dbReference type="RefSeq" id="WP_268778501.1">
    <property type="nucleotide sequence ID" value="NZ_JAPRAT010000001.1"/>
</dbReference>
<evidence type="ECO:0000256" key="4">
    <source>
        <dbReference type="ARBA" id="ARBA00022692"/>
    </source>
</evidence>
<evidence type="ECO:0000256" key="1">
    <source>
        <dbReference type="ARBA" id="ARBA00004651"/>
    </source>
</evidence>
<dbReference type="InterPro" id="IPR000515">
    <property type="entry name" value="MetI-like"/>
</dbReference>
<dbReference type="SUPFAM" id="SSF161098">
    <property type="entry name" value="MetI-like"/>
    <property type="match status" value="1"/>
</dbReference>
<feature type="transmembrane region" description="Helical" evidence="7">
    <location>
        <begin position="213"/>
        <end position="233"/>
    </location>
</feature>
<proteinExistence type="inferred from homology"/>
<evidence type="ECO:0000313" key="10">
    <source>
        <dbReference type="Proteomes" id="UP001084197"/>
    </source>
</evidence>
<evidence type="ECO:0000256" key="3">
    <source>
        <dbReference type="ARBA" id="ARBA00022475"/>
    </source>
</evidence>
<keyword evidence="10" id="KW-1185">Reference proteome</keyword>
<dbReference type="Proteomes" id="UP001084197">
    <property type="component" value="Unassembled WGS sequence"/>
</dbReference>
<evidence type="ECO:0000313" key="9">
    <source>
        <dbReference type="EMBL" id="MCZ0701739.1"/>
    </source>
</evidence>
<keyword evidence="5 7" id="KW-1133">Transmembrane helix</keyword>
<feature type="transmembrane region" description="Helical" evidence="7">
    <location>
        <begin position="12"/>
        <end position="33"/>
    </location>
</feature>
<dbReference type="AlphaFoldDB" id="A0A9J6R8U8"/>
<dbReference type="Pfam" id="PF00528">
    <property type="entry name" value="BPD_transp_1"/>
    <property type="match status" value="1"/>
</dbReference>
<accession>A0A9J6R8U8</accession>
<comment type="subcellular location">
    <subcellularLocation>
        <location evidence="1 7">Cell membrane</location>
        <topology evidence="1 7">Multi-pass membrane protein</topology>
    </subcellularLocation>
</comment>
<dbReference type="PROSITE" id="PS50928">
    <property type="entry name" value="ABC_TM1"/>
    <property type="match status" value="1"/>
</dbReference>
<evidence type="ECO:0000259" key="8">
    <source>
        <dbReference type="PROSITE" id="PS50928"/>
    </source>
</evidence>
<evidence type="ECO:0000256" key="5">
    <source>
        <dbReference type="ARBA" id="ARBA00022989"/>
    </source>
</evidence>
<name>A0A9J6R8U8_9BACI</name>
<protein>
    <submittedName>
        <fullName evidence="9">ABC transporter permease</fullName>
    </submittedName>
</protein>
<evidence type="ECO:0000256" key="6">
    <source>
        <dbReference type="ARBA" id="ARBA00023136"/>
    </source>
</evidence>